<comment type="caution">
    <text evidence="2">The sequence shown here is derived from an EMBL/GenBank/DDBJ whole genome shotgun (WGS) entry which is preliminary data.</text>
</comment>
<feature type="transmembrane region" description="Helical" evidence="1">
    <location>
        <begin position="15"/>
        <end position="35"/>
    </location>
</feature>
<accession>A0A8H7E4D8</accession>
<dbReference type="AlphaFoldDB" id="A0A8H7E4D8"/>
<evidence type="ECO:0000313" key="3">
    <source>
        <dbReference type="Proteomes" id="UP000606974"/>
    </source>
</evidence>
<reference evidence="2" key="1">
    <citation type="submission" date="2020-02" db="EMBL/GenBank/DDBJ databases">
        <authorList>
            <person name="Palmer J.M."/>
        </authorList>
    </citation>
    <scope>NUCLEOTIDE SEQUENCE</scope>
    <source>
        <strain evidence="2">EPUS1.4</strain>
        <tissue evidence="2">Thallus</tissue>
    </source>
</reference>
<evidence type="ECO:0000256" key="1">
    <source>
        <dbReference type="SAM" id="Phobius"/>
    </source>
</evidence>
<organism evidence="2 3">
    <name type="scientific">Endocarpon pusillum</name>
    <dbReference type="NCBI Taxonomy" id="364733"/>
    <lineage>
        <taxon>Eukaryota</taxon>
        <taxon>Fungi</taxon>
        <taxon>Dikarya</taxon>
        <taxon>Ascomycota</taxon>
        <taxon>Pezizomycotina</taxon>
        <taxon>Eurotiomycetes</taxon>
        <taxon>Chaetothyriomycetidae</taxon>
        <taxon>Verrucariales</taxon>
        <taxon>Verrucariaceae</taxon>
        <taxon>Endocarpon</taxon>
    </lineage>
</organism>
<sequence length="145" mass="15834">MFPQLTLLGRMEIPALWLLSTLQVSAPLSMAFYVMRKGKGASRKQKVHFGVFNDVTFPPQPSFDSSLIYAAIQERATEKSHPLAARVVDTSDGEAQLCAGENEQAGTAVFDEVQMTRCGIATTSANPCVLSMYNTSPLFPYPQSL</sequence>
<keyword evidence="1" id="KW-0812">Transmembrane</keyword>
<name>A0A8H7E4D8_9EURO</name>
<keyword evidence="1" id="KW-0472">Membrane</keyword>
<keyword evidence="3" id="KW-1185">Reference proteome</keyword>
<keyword evidence="1" id="KW-1133">Transmembrane helix</keyword>
<proteinExistence type="predicted"/>
<protein>
    <submittedName>
        <fullName evidence="2">Uncharacterized protein</fullName>
    </submittedName>
</protein>
<dbReference type="Proteomes" id="UP000606974">
    <property type="component" value="Unassembled WGS sequence"/>
</dbReference>
<evidence type="ECO:0000313" key="2">
    <source>
        <dbReference type="EMBL" id="KAF7510084.1"/>
    </source>
</evidence>
<gene>
    <name evidence="2" type="ORF">GJ744_007188</name>
</gene>
<dbReference type="EMBL" id="JAACFV010000034">
    <property type="protein sequence ID" value="KAF7510084.1"/>
    <property type="molecule type" value="Genomic_DNA"/>
</dbReference>